<evidence type="ECO:0000313" key="1">
    <source>
        <dbReference type="EMBL" id="KAJ7995806.1"/>
    </source>
</evidence>
<reference evidence="1" key="1">
    <citation type="submission" date="2021-05" db="EMBL/GenBank/DDBJ databases">
        <authorList>
            <person name="Pan Q."/>
            <person name="Jouanno E."/>
            <person name="Zahm M."/>
            <person name="Klopp C."/>
            <person name="Cabau C."/>
            <person name="Louis A."/>
            <person name="Berthelot C."/>
            <person name="Parey E."/>
            <person name="Roest Crollius H."/>
            <person name="Montfort J."/>
            <person name="Robinson-Rechavi M."/>
            <person name="Bouchez O."/>
            <person name="Lampietro C."/>
            <person name="Lopez Roques C."/>
            <person name="Donnadieu C."/>
            <person name="Postlethwait J."/>
            <person name="Bobe J."/>
            <person name="Dillon D."/>
            <person name="Chandos A."/>
            <person name="von Hippel F."/>
            <person name="Guiguen Y."/>
        </authorList>
    </citation>
    <scope>NUCLEOTIDE SEQUENCE</scope>
    <source>
        <strain evidence="1">YG-Jan2019</strain>
    </source>
</reference>
<gene>
    <name evidence="1" type="ORF">DPEC_G00248410</name>
</gene>
<protein>
    <submittedName>
        <fullName evidence="1">Uncharacterized protein</fullName>
    </submittedName>
</protein>
<dbReference type="EMBL" id="CM055748">
    <property type="protein sequence ID" value="KAJ7995806.1"/>
    <property type="molecule type" value="Genomic_DNA"/>
</dbReference>
<organism evidence="1 2">
    <name type="scientific">Dallia pectoralis</name>
    <name type="common">Alaska blackfish</name>
    <dbReference type="NCBI Taxonomy" id="75939"/>
    <lineage>
        <taxon>Eukaryota</taxon>
        <taxon>Metazoa</taxon>
        <taxon>Chordata</taxon>
        <taxon>Craniata</taxon>
        <taxon>Vertebrata</taxon>
        <taxon>Euteleostomi</taxon>
        <taxon>Actinopterygii</taxon>
        <taxon>Neopterygii</taxon>
        <taxon>Teleostei</taxon>
        <taxon>Protacanthopterygii</taxon>
        <taxon>Esociformes</taxon>
        <taxon>Umbridae</taxon>
        <taxon>Dallia</taxon>
    </lineage>
</organism>
<name>A0ACC2FX06_DALPE</name>
<evidence type="ECO:0000313" key="2">
    <source>
        <dbReference type="Proteomes" id="UP001157502"/>
    </source>
</evidence>
<comment type="caution">
    <text evidence="1">The sequence shown here is derived from an EMBL/GenBank/DDBJ whole genome shotgun (WGS) entry which is preliminary data.</text>
</comment>
<sequence length="358" mass="38675">MDPKKVQAVQEWPRPNSRKELQRPGSQNGKPDALSRVFSKEETRKTPETILPLRRVVGALQWGIEGKVRAALRGDPGPGNGPPGRLFVPEGTRPAVLEWGHSSKLTCHPGVARTMSFLRRRFWWPAMDPMGGVRAQYAPHYSDRVCEVKAKKPTIDISFPSITPCQQARANTPAIAGAYRPQCDTLGRYTPQQCWASTGYSWCVNTKGEQLPGTVTAKVSSNRPKCTSTNLTPCQYADNSCPHLIGSCCPNCDDKGQYIPKQCCGSTGYCGCVTTSGLDIPGTSTPPGDPSPNCTKTDLTPCEQASAKCTGIGGCKPTCDNDGQYTPKQCCGSTGYCWCVNPSGQQITPNSRTPPNCN</sequence>
<dbReference type="Proteomes" id="UP001157502">
    <property type="component" value="Chromosome 21"/>
</dbReference>
<proteinExistence type="predicted"/>
<keyword evidence="2" id="KW-1185">Reference proteome</keyword>
<accession>A0ACC2FX06</accession>